<dbReference type="EMBL" id="KZ293573">
    <property type="protein sequence ID" value="PBK58220.1"/>
    <property type="molecule type" value="Genomic_DNA"/>
</dbReference>
<feature type="region of interest" description="Disordered" evidence="1">
    <location>
        <begin position="77"/>
        <end position="104"/>
    </location>
</feature>
<evidence type="ECO:0000313" key="2">
    <source>
        <dbReference type="EMBL" id="PBK58220.1"/>
    </source>
</evidence>
<protein>
    <submittedName>
        <fullName evidence="2">Uncharacterized protein</fullName>
    </submittedName>
</protein>
<dbReference type="AlphaFoldDB" id="A0A2H3AKC2"/>
<accession>A0A2H3AKC2</accession>
<evidence type="ECO:0000256" key="1">
    <source>
        <dbReference type="SAM" id="MobiDB-lite"/>
    </source>
</evidence>
<sequence>MKGAHPHFFEGAFDPYCDSDWEELELVEKQRAAKEAQDRFNRKLGRVAEWRAVYEATSRDLFDWVCKVQWVPDVQADDGTAKPLSESRSKGKNNPGMYDSPRISGPMTTFDQGEAGLRDCEVQSPSDGVLEQGAMVSEGCGSTTTNNAPDLTDYFLSKPEVSSLLKTLGPTLMRLREYEYYP</sequence>
<organism evidence="2 3">
    <name type="scientific">Armillaria solidipes</name>
    <dbReference type="NCBI Taxonomy" id="1076256"/>
    <lineage>
        <taxon>Eukaryota</taxon>
        <taxon>Fungi</taxon>
        <taxon>Dikarya</taxon>
        <taxon>Basidiomycota</taxon>
        <taxon>Agaricomycotina</taxon>
        <taxon>Agaricomycetes</taxon>
        <taxon>Agaricomycetidae</taxon>
        <taxon>Agaricales</taxon>
        <taxon>Marasmiineae</taxon>
        <taxon>Physalacriaceae</taxon>
        <taxon>Armillaria</taxon>
    </lineage>
</organism>
<reference evidence="3" key="1">
    <citation type="journal article" date="2017" name="Nat. Ecol. Evol.">
        <title>Genome expansion and lineage-specific genetic innovations in the forest pathogenic fungi Armillaria.</title>
        <authorList>
            <person name="Sipos G."/>
            <person name="Prasanna A.N."/>
            <person name="Walter M.C."/>
            <person name="O'Connor E."/>
            <person name="Balint B."/>
            <person name="Krizsan K."/>
            <person name="Kiss B."/>
            <person name="Hess J."/>
            <person name="Varga T."/>
            <person name="Slot J."/>
            <person name="Riley R."/>
            <person name="Boka B."/>
            <person name="Rigling D."/>
            <person name="Barry K."/>
            <person name="Lee J."/>
            <person name="Mihaltcheva S."/>
            <person name="LaButti K."/>
            <person name="Lipzen A."/>
            <person name="Waldron R."/>
            <person name="Moloney N.M."/>
            <person name="Sperisen C."/>
            <person name="Kredics L."/>
            <person name="Vagvoelgyi C."/>
            <person name="Patrignani A."/>
            <person name="Fitzpatrick D."/>
            <person name="Nagy I."/>
            <person name="Doyle S."/>
            <person name="Anderson J.B."/>
            <person name="Grigoriev I.V."/>
            <person name="Gueldener U."/>
            <person name="Muensterkoetter M."/>
            <person name="Nagy L.G."/>
        </authorList>
    </citation>
    <scope>NUCLEOTIDE SEQUENCE [LARGE SCALE GENOMIC DNA]</scope>
    <source>
        <strain evidence="3">28-4</strain>
    </source>
</reference>
<name>A0A2H3AKC2_9AGAR</name>
<dbReference type="Proteomes" id="UP000218334">
    <property type="component" value="Unassembled WGS sequence"/>
</dbReference>
<proteinExistence type="predicted"/>
<keyword evidence="3" id="KW-1185">Reference proteome</keyword>
<gene>
    <name evidence="2" type="ORF">ARMSODRAFT_1028431</name>
</gene>
<evidence type="ECO:0000313" key="3">
    <source>
        <dbReference type="Proteomes" id="UP000218334"/>
    </source>
</evidence>